<keyword evidence="1" id="KW-0472">Membrane</keyword>
<dbReference type="GO" id="GO:0005886">
    <property type="term" value="C:plasma membrane"/>
    <property type="evidence" value="ECO:0007669"/>
    <property type="project" value="UniProtKB-SubCell"/>
</dbReference>
<organism evidence="2 3">
    <name type="scientific">Kaistella jeonii</name>
    <dbReference type="NCBI Taxonomy" id="266749"/>
    <lineage>
        <taxon>Bacteria</taxon>
        <taxon>Pseudomonadati</taxon>
        <taxon>Bacteroidota</taxon>
        <taxon>Flavobacteriia</taxon>
        <taxon>Flavobacteriales</taxon>
        <taxon>Weeksellaceae</taxon>
        <taxon>Chryseobacterium group</taxon>
        <taxon>Kaistella</taxon>
    </lineage>
</organism>
<keyword evidence="3" id="KW-1185">Reference proteome</keyword>
<dbReference type="STRING" id="266749.SAMN05421876_103294"/>
<dbReference type="Proteomes" id="UP000031473">
    <property type="component" value="Unassembled WGS sequence"/>
</dbReference>
<dbReference type="RefSeq" id="WP_039348661.1">
    <property type="nucleotide sequence ID" value="NZ_FOLA01000003.1"/>
</dbReference>
<evidence type="ECO:0000313" key="3">
    <source>
        <dbReference type="Proteomes" id="UP000031473"/>
    </source>
</evidence>
<feature type="transmembrane region" description="Helical" evidence="1">
    <location>
        <begin position="230"/>
        <end position="248"/>
    </location>
</feature>
<dbReference type="EMBL" id="JSYL01000002">
    <property type="protein sequence ID" value="KIA89619.1"/>
    <property type="molecule type" value="Genomic_DNA"/>
</dbReference>
<dbReference type="GO" id="GO:0140359">
    <property type="term" value="F:ABC-type transporter activity"/>
    <property type="evidence" value="ECO:0007669"/>
    <property type="project" value="InterPro"/>
</dbReference>
<reference evidence="2 3" key="1">
    <citation type="submission" date="2014-10" db="EMBL/GenBank/DDBJ databases">
        <title>Kaistella jeonii genome.</title>
        <authorList>
            <person name="Clayton J.T."/>
            <person name="Newman J.D."/>
        </authorList>
    </citation>
    <scope>NUCLEOTIDE SEQUENCE [LARGE SCALE GENOMIC DNA]</scope>
    <source>
        <strain evidence="2 3">DSM 17048</strain>
    </source>
</reference>
<feature type="transmembrane region" description="Helical" evidence="1">
    <location>
        <begin position="45"/>
        <end position="67"/>
    </location>
</feature>
<name>A0A0C1FP37_9FLAO</name>
<accession>A0A0C1FP37</accession>
<proteinExistence type="predicted"/>
<feature type="transmembrane region" description="Helical" evidence="1">
    <location>
        <begin position="155"/>
        <end position="176"/>
    </location>
</feature>
<evidence type="ECO:0000256" key="1">
    <source>
        <dbReference type="SAM" id="Phobius"/>
    </source>
</evidence>
<protein>
    <submittedName>
        <fullName evidence="2">Nitrous oxide reductase</fullName>
    </submittedName>
</protein>
<feature type="transmembrane region" description="Helical" evidence="1">
    <location>
        <begin position="12"/>
        <end position="33"/>
    </location>
</feature>
<feature type="transmembrane region" description="Helical" evidence="1">
    <location>
        <begin position="88"/>
        <end position="113"/>
    </location>
</feature>
<dbReference type="AlphaFoldDB" id="A0A0C1FP37"/>
<sequence length="255" mass="28248">MNKIARFILFDILKNKIVIFYTILLFIISWSVLGLEGNYTKATLSLLNVVLLVVPLVSIIFSTIYVYNSSQFIELLLSQPVPRVKVWFNIFLGLSTALIFAFLIGCGIPILLYSSIETGFSLIIIGVLLSVIFTSFAMLSAILTRDRAKGIGISIFIWLFFSIIYDGILLILMFQFSDYPIEGIMATLAGLNPVGLSRIFVLLQLNISAMLGYSGAVFQKVFGSGGGMGISMLILLLWATVPFILSLIKFNKKDL</sequence>
<dbReference type="OrthoDB" id="1068411at2"/>
<feature type="transmembrane region" description="Helical" evidence="1">
    <location>
        <begin position="119"/>
        <end position="143"/>
    </location>
</feature>
<keyword evidence="1" id="KW-1133">Transmembrane helix</keyword>
<evidence type="ECO:0000313" key="2">
    <source>
        <dbReference type="EMBL" id="KIA89619.1"/>
    </source>
</evidence>
<comment type="caution">
    <text evidence="2">The sequence shown here is derived from an EMBL/GenBank/DDBJ whole genome shotgun (WGS) entry which is preliminary data.</text>
</comment>
<dbReference type="Pfam" id="PF12679">
    <property type="entry name" value="ABC2_membrane_2"/>
    <property type="match status" value="1"/>
</dbReference>
<gene>
    <name evidence="2" type="ORF">OA86_03030</name>
</gene>
<keyword evidence="1" id="KW-0812">Transmembrane</keyword>